<dbReference type="PANTHER" id="PTHR46081:SF8">
    <property type="entry name" value="PEPTIDE METHIONINE SULFOXIDE REDUCTASE 2"/>
    <property type="match status" value="1"/>
</dbReference>
<dbReference type="PANTHER" id="PTHR46081">
    <property type="entry name" value="PEPTIDE METHIONINE SULFOXIDE REDUCTASE 2"/>
    <property type="match status" value="1"/>
</dbReference>
<keyword evidence="5" id="KW-0560">Oxidoreductase</keyword>
<accession>W7U3G1</accession>
<comment type="similarity">
    <text evidence="2">Belongs to the MsrB Met sulfoxide reductase family.</text>
</comment>
<dbReference type="InterPro" id="IPR028427">
    <property type="entry name" value="Met_Sox_Rdtase_MsrB"/>
</dbReference>
<evidence type="ECO:0000256" key="4">
    <source>
        <dbReference type="ARBA" id="ARBA00022833"/>
    </source>
</evidence>
<dbReference type="InterPro" id="IPR002579">
    <property type="entry name" value="Met_Sox_Rdtase_MsrB_dom"/>
</dbReference>
<dbReference type="PROSITE" id="PS51790">
    <property type="entry name" value="MSRB"/>
    <property type="match status" value="1"/>
</dbReference>
<dbReference type="Pfam" id="PF01641">
    <property type="entry name" value="SelR"/>
    <property type="match status" value="1"/>
</dbReference>
<dbReference type="InterPro" id="IPR011057">
    <property type="entry name" value="Mss4-like_sf"/>
</dbReference>
<dbReference type="GO" id="GO:0006979">
    <property type="term" value="P:response to oxidative stress"/>
    <property type="evidence" value="ECO:0007669"/>
    <property type="project" value="InterPro"/>
</dbReference>
<evidence type="ECO:0000256" key="1">
    <source>
        <dbReference type="ARBA" id="ARBA00001947"/>
    </source>
</evidence>
<dbReference type="Proteomes" id="UP000019335">
    <property type="component" value="Chromosome 7"/>
</dbReference>
<proteinExistence type="inferred from homology"/>
<dbReference type="GO" id="GO:0033743">
    <property type="term" value="F:peptide-methionine (R)-S-oxide reductase activity"/>
    <property type="evidence" value="ECO:0007669"/>
    <property type="project" value="InterPro"/>
</dbReference>
<keyword evidence="4" id="KW-0862">Zinc</keyword>
<dbReference type="EMBL" id="AZIL01000517">
    <property type="protein sequence ID" value="EWM27229.1"/>
    <property type="molecule type" value="Genomic_DNA"/>
</dbReference>
<sequence>MNGCTFYIVIRTSNDEGLFSMRFSLSFSTIATLSIVQLASCSIRGASGFVSSGAPKKLFWTRSASFSAVGARSRSTTVPSMLFSRMFATQAQDPATNLAAKPALTKVKTEEEWKQILSPTAFKVLRRKATEPRKVTVAKGGWDDHNAKGTYVCTGCKTPLYTSAMKFDCGCGWPGFWTNIKDAVYEQRDADGFRCEILCSECDGHLGHVFRNEGFGNPPPDERHCVNSVSVGFVPEGTDAVQPCTYEGPVYE</sequence>
<protein>
    <submittedName>
        <fullName evidence="7">Peptide methionine sulfoxide reductase b5</fullName>
    </submittedName>
</protein>
<dbReference type="OrthoDB" id="44061at2759"/>
<dbReference type="SUPFAM" id="SSF51316">
    <property type="entry name" value="Mss4-like"/>
    <property type="match status" value="1"/>
</dbReference>
<dbReference type="GO" id="GO:0030091">
    <property type="term" value="P:protein repair"/>
    <property type="evidence" value="ECO:0007669"/>
    <property type="project" value="InterPro"/>
</dbReference>
<keyword evidence="8" id="KW-1185">Reference proteome</keyword>
<name>W7U3G1_9STRA</name>
<dbReference type="Gene3D" id="2.170.150.20">
    <property type="entry name" value="Peptide methionine sulfoxide reductase"/>
    <property type="match status" value="1"/>
</dbReference>
<organism evidence="7 8">
    <name type="scientific">Nannochloropsis gaditana</name>
    <dbReference type="NCBI Taxonomy" id="72520"/>
    <lineage>
        <taxon>Eukaryota</taxon>
        <taxon>Sar</taxon>
        <taxon>Stramenopiles</taxon>
        <taxon>Ochrophyta</taxon>
        <taxon>Eustigmatophyceae</taxon>
        <taxon>Eustigmatales</taxon>
        <taxon>Monodopsidaceae</taxon>
        <taxon>Nannochloropsis</taxon>
    </lineage>
</organism>
<evidence type="ECO:0000256" key="5">
    <source>
        <dbReference type="ARBA" id="ARBA00023002"/>
    </source>
</evidence>
<keyword evidence="3" id="KW-0479">Metal-binding</keyword>
<comment type="cofactor">
    <cofactor evidence="1">
        <name>Zn(2+)</name>
        <dbReference type="ChEBI" id="CHEBI:29105"/>
    </cofactor>
</comment>
<reference evidence="7 8" key="1">
    <citation type="journal article" date="2014" name="Mol. Plant">
        <title>Chromosome Scale Genome Assembly and Transcriptome Profiling of Nannochloropsis gaditana in Nitrogen Depletion.</title>
        <authorList>
            <person name="Corteggiani Carpinelli E."/>
            <person name="Telatin A."/>
            <person name="Vitulo N."/>
            <person name="Forcato C."/>
            <person name="D'Angelo M."/>
            <person name="Schiavon R."/>
            <person name="Vezzi A."/>
            <person name="Giacometti G.M."/>
            <person name="Morosinotto T."/>
            <person name="Valle G."/>
        </authorList>
    </citation>
    <scope>NUCLEOTIDE SEQUENCE [LARGE SCALE GENOMIC DNA]</scope>
    <source>
        <strain evidence="7 8">B-31</strain>
    </source>
</reference>
<evidence type="ECO:0000256" key="3">
    <source>
        <dbReference type="ARBA" id="ARBA00022723"/>
    </source>
</evidence>
<feature type="domain" description="MsrB" evidence="6">
    <location>
        <begin position="110"/>
        <end position="236"/>
    </location>
</feature>
<gene>
    <name evidence="7" type="ORF">Naga_100010g75</name>
</gene>
<evidence type="ECO:0000313" key="7">
    <source>
        <dbReference type="EMBL" id="EWM27229.1"/>
    </source>
</evidence>
<dbReference type="GO" id="GO:0046872">
    <property type="term" value="F:metal ion binding"/>
    <property type="evidence" value="ECO:0007669"/>
    <property type="project" value="UniProtKB-KW"/>
</dbReference>
<evidence type="ECO:0000256" key="2">
    <source>
        <dbReference type="ARBA" id="ARBA00007174"/>
    </source>
</evidence>
<evidence type="ECO:0000259" key="6">
    <source>
        <dbReference type="PROSITE" id="PS51790"/>
    </source>
</evidence>
<comment type="caution">
    <text evidence="7">The sequence shown here is derived from an EMBL/GenBank/DDBJ whole genome shotgun (WGS) entry which is preliminary data.</text>
</comment>
<dbReference type="AlphaFoldDB" id="W7U3G1"/>
<evidence type="ECO:0000313" key="8">
    <source>
        <dbReference type="Proteomes" id="UP000019335"/>
    </source>
</evidence>